<evidence type="ECO:0000259" key="2">
    <source>
        <dbReference type="Pfam" id="PF00534"/>
    </source>
</evidence>
<dbReference type="SUPFAM" id="SSF53756">
    <property type="entry name" value="UDP-Glycosyltransferase/glycogen phosphorylase"/>
    <property type="match status" value="1"/>
</dbReference>
<dbReference type="PANTHER" id="PTHR46401:SF2">
    <property type="entry name" value="GLYCOSYLTRANSFERASE WBBK-RELATED"/>
    <property type="match status" value="1"/>
</dbReference>
<dbReference type="GO" id="GO:0016757">
    <property type="term" value="F:glycosyltransferase activity"/>
    <property type="evidence" value="ECO:0007669"/>
    <property type="project" value="UniProtKB-KW"/>
</dbReference>
<keyword evidence="1 3" id="KW-0808">Transferase</keyword>
<accession>A0AAU7SX11</accession>
<name>A0AAU7SX11_9GAMM</name>
<organism evidence="3">
    <name type="scientific">Acinetobacter sp. A1-4-2</name>
    <dbReference type="NCBI Taxonomy" id="3156489"/>
    <lineage>
        <taxon>Bacteria</taxon>
        <taxon>Pseudomonadati</taxon>
        <taxon>Pseudomonadota</taxon>
        <taxon>Gammaproteobacteria</taxon>
        <taxon>Moraxellales</taxon>
        <taxon>Moraxellaceae</taxon>
        <taxon>Acinetobacter</taxon>
    </lineage>
</organism>
<proteinExistence type="predicted"/>
<dbReference type="GO" id="GO:0009103">
    <property type="term" value="P:lipopolysaccharide biosynthetic process"/>
    <property type="evidence" value="ECO:0007669"/>
    <property type="project" value="TreeGrafter"/>
</dbReference>
<dbReference type="EMBL" id="CP157981">
    <property type="protein sequence ID" value="XBU15571.1"/>
    <property type="molecule type" value="Genomic_DNA"/>
</dbReference>
<keyword evidence="3" id="KW-0328">Glycosyltransferase</keyword>
<dbReference type="AlphaFoldDB" id="A0AAU7SX11"/>
<dbReference type="Pfam" id="PF00534">
    <property type="entry name" value="Glycos_transf_1"/>
    <property type="match status" value="1"/>
</dbReference>
<dbReference type="InterPro" id="IPR001296">
    <property type="entry name" value="Glyco_trans_1"/>
</dbReference>
<sequence length="376" mass="42721">MLDHKCVCIISANSLENENASRNRVLSFVNSFLAAGHQVKLISMDNEAFNLLEHESFAHFKIPFIDTKISSFIKRAFLEMKIASLVLNKANELNCEVNLITIPSMFLLHLSFLLKTGKTKILDIRDLSWEYLDEKSLINRTAKKIFTQSALLNLKRFDIVSVTNDHEFDYISKYISNKELIVKVPNGVSLSVFEKLSHVQQNHSNQFTVTYIGNVGLAQDLSTLIEASKLLPHVQFNIVGAGTDFERIHTLANPNQQNLNFLGRRQFDELLEIYTQSDILYAQLTPEFATAMPSKLYEYLSTGKYVLYGGVGVAGKTLENFQNVSLIAPCNIQALKNEIQQIQESGKYQQLCLQNREKIKAEYLRDVTVEKLISMI</sequence>
<dbReference type="PANTHER" id="PTHR46401">
    <property type="entry name" value="GLYCOSYLTRANSFERASE WBBK-RELATED"/>
    <property type="match status" value="1"/>
</dbReference>
<gene>
    <name evidence="3" type="ORF">ABJ384_14205</name>
</gene>
<reference evidence="3" key="1">
    <citation type="submission" date="2024-06" db="EMBL/GenBank/DDBJ databases">
        <authorList>
            <person name="Song Z."/>
        </authorList>
    </citation>
    <scope>NUCLEOTIDE SEQUENCE</scope>
    <source>
        <strain evidence="3">A1-4-2</strain>
    </source>
</reference>
<evidence type="ECO:0000256" key="1">
    <source>
        <dbReference type="ARBA" id="ARBA00022679"/>
    </source>
</evidence>
<dbReference type="RefSeq" id="WP_349928077.1">
    <property type="nucleotide sequence ID" value="NZ_CP157981.1"/>
</dbReference>
<feature type="domain" description="Glycosyl transferase family 1" evidence="2">
    <location>
        <begin position="198"/>
        <end position="354"/>
    </location>
</feature>
<dbReference type="Gene3D" id="3.40.50.2000">
    <property type="entry name" value="Glycogen Phosphorylase B"/>
    <property type="match status" value="2"/>
</dbReference>
<dbReference type="EC" id="2.4.-.-" evidence="3"/>
<evidence type="ECO:0000313" key="3">
    <source>
        <dbReference type="EMBL" id="XBU15571.1"/>
    </source>
</evidence>
<protein>
    <submittedName>
        <fullName evidence="3">Glycosyltransferase</fullName>
        <ecNumber evidence="3">2.4.-.-</ecNumber>
    </submittedName>
</protein>